<evidence type="ECO:0000313" key="2">
    <source>
        <dbReference type="EMBL" id="KAF2802998.1"/>
    </source>
</evidence>
<reference evidence="4" key="3">
    <citation type="submission" date="2025-04" db="UniProtKB">
        <authorList>
            <consortium name="RefSeq"/>
        </authorList>
    </citation>
    <scope>IDENTIFICATION</scope>
    <source>
        <strain evidence="4">CBS 304.34</strain>
    </source>
</reference>
<evidence type="ECO:0000256" key="1">
    <source>
        <dbReference type="SAM" id="MobiDB-lite"/>
    </source>
</evidence>
<reference evidence="4" key="2">
    <citation type="submission" date="2020-04" db="EMBL/GenBank/DDBJ databases">
        <authorList>
            <consortium name="NCBI Genome Project"/>
        </authorList>
    </citation>
    <scope>NUCLEOTIDE SEQUENCE</scope>
    <source>
        <strain evidence="4">CBS 304.34</strain>
    </source>
</reference>
<evidence type="ECO:0000313" key="3">
    <source>
        <dbReference type="Proteomes" id="UP000504636"/>
    </source>
</evidence>
<keyword evidence="3" id="KW-1185">Reference proteome</keyword>
<protein>
    <submittedName>
        <fullName evidence="2 4">Uncharacterized protein</fullName>
    </submittedName>
</protein>
<feature type="region of interest" description="Disordered" evidence="1">
    <location>
        <begin position="20"/>
        <end position="68"/>
    </location>
</feature>
<evidence type="ECO:0000313" key="4">
    <source>
        <dbReference type="RefSeq" id="XP_033569962.1"/>
    </source>
</evidence>
<reference evidence="2 4" key="1">
    <citation type="journal article" date="2020" name="Stud. Mycol.">
        <title>101 Dothideomycetes genomes: a test case for predicting lifestyles and emergence of pathogens.</title>
        <authorList>
            <person name="Haridas S."/>
            <person name="Albert R."/>
            <person name="Binder M."/>
            <person name="Bloem J."/>
            <person name="Labutti K."/>
            <person name="Salamov A."/>
            <person name="Andreopoulos B."/>
            <person name="Baker S."/>
            <person name="Barry K."/>
            <person name="Bills G."/>
            <person name="Bluhm B."/>
            <person name="Cannon C."/>
            <person name="Castanera R."/>
            <person name="Culley D."/>
            <person name="Daum C."/>
            <person name="Ezra D."/>
            <person name="Gonzalez J."/>
            <person name="Henrissat B."/>
            <person name="Kuo A."/>
            <person name="Liang C."/>
            <person name="Lipzen A."/>
            <person name="Lutzoni F."/>
            <person name="Magnuson J."/>
            <person name="Mondo S."/>
            <person name="Nolan M."/>
            <person name="Ohm R."/>
            <person name="Pangilinan J."/>
            <person name="Park H.-J."/>
            <person name="Ramirez L."/>
            <person name="Alfaro M."/>
            <person name="Sun H."/>
            <person name="Tritt A."/>
            <person name="Yoshinaga Y."/>
            <person name="Zwiers L.-H."/>
            <person name="Turgeon B."/>
            <person name="Goodwin S."/>
            <person name="Spatafora J."/>
            <person name="Crous P."/>
            <person name="Grigoriev I."/>
        </authorList>
    </citation>
    <scope>NUCLEOTIDE SEQUENCE</scope>
    <source>
        <strain evidence="2 4">CBS 304.34</strain>
    </source>
</reference>
<proteinExistence type="predicted"/>
<organism evidence="2">
    <name type="scientific">Mytilinidion resinicola</name>
    <dbReference type="NCBI Taxonomy" id="574789"/>
    <lineage>
        <taxon>Eukaryota</taxon>
        <taxon>Fungi</taxon>
        <taxon>Dikarya</taxon>
        <taxon>Ascomycota</taxon>
        <taxon>Pezizomycotina</taxon>
        <taxon>Dothideomycetes</taxon>
        <taxon>Pleosporomycetidae</taxon>
        <taxon>Mytilinidiales</taxon>
        <taxon>Mytilinidiaceae</taxon>
        <taxon>Mytilinidion</taxon>
    </lineage>
</organism>
<feature type="compositionally biased region" description="Basic and acidic residues" evidence="1">
    <location>
        <begin position="50"/>
        <end position="61"/>
    </location>
</feature>
<dbReference type="AlphaFoldDB" id="A0A6A6Y395"/>
<dbReference type="GeneID" id="54467098"/>
<dbReference type="Proteomes" id="UP000504636">
    <property type="component" value="Unplaced"/>
</dbReference>
<accession>A0A6A6Y395</accession>
<dbReference type="EMBL" id="MU003720">
    <property type="protein sequence ID" value="KAF2802998.1"/>
    <property type="molecule type" value="Genomic_DNA"/>
</dbReference>
<sequence length="208" mass="23341">MPSYSLRPFARFEAHTLPLAEMSLPPNGPSSTDGPRLPIPRKKAPGCTKEYNHGERKRWGAEQDSSTAARHRSLSHGIRKWTLQMALIQTQFQGPIVIPAGLRRDSNTRPKRVNYYPKSFKVRMHKHFTKSSAVMNIGFHAWPISNASISSLLDQASLDYSESTHQLEFRSAPLQVSALCDTEICHLSMTTLRAAESLQLPGSFAKRE</sequence>
<name>A0A6A6Y395_9PEZI</name>
<dbReference type="RefSeq" id="XP_033569962.1">
    <property type="nucleotide sequence ID" value="XM_033726205.1"/>
</dbReference>
<gene>
    <name evidence="2 4" type="ORF">BDZ99DRAFT_527088</name>
</gene>